<dbReference type="AlphaFoldDB" id="A0A853JMQ9"/>
<keyword evidence="5" id="KW-1015">Disulfide bond</keyword>
<sequence>MHYDIIIIGSGPAGLAAGLYAARGQMRTLILEKGGFGGQIATSWEVENYPGAPTDTTGPSLTERMREQCVDFGVEFQTEEFKYFEKTGQTFEVTTSSTVYQTKAIIVATGAQPKLLGCPGELEFRGLGVSYCATCDANFFRNLEIAVVGGGDTAIEEAIYLTKFASKVTVIHRRDKLRAAKVLQERAMENEKIRFVWDSVVEEIKGDGLVQSIVVKNVKDGALTEIPVQGVFVYVGQIPHTQYFVGTLEKDARDYLITDEDMCTNIPGVFAAGDVRRKSLRQVVTAAGDGAIAAVSAIKYIEDYSEVAES</sequence>
<comment type="cofactor">
    <cofactor evidence="8">
        <name>FAD</name>
        <dbReference type="ChEBI" id="CHEBI:57692"/>
    </cofactor>
    <text evidence="8">Binds 1 FAD per subunit.</text>
</comment>
<gene>
    <name evidence="10" type="primary">trxB</name>
    <name evidence="10" type="ORF">H0N91_06125</name>
</gene>
<evidence type="ECO:0000259" key="9">
    <source>
        <dbReference type="Pfam" id="PF07992"/>
    </source>
</evidence>
<dbReference type="InterPro" id="IPR050097">
    <property type="entry name" value="Ferredoxin-NADP_redctase_2"/>
</dbReference>
<evidence type="ECO:0000256" key="6">
    <source>
        <dbReference type="ARBA" id="ARBA00023284"/>
    </source>
</evidence>
<dbReference type="GO" id="GO:0005737">
    <property type="term" value="C:cytoplasm"/>
    <property type="evidence" value="ECO:0007669"/>
    <property type="project" value="InterPro"/>
</dbReference>
<dbReference type="InterPro" id="IPR008255">
    <property type="entry name" value="Pyr_nucl-diS_OxRdtase_2_AS"/>
</dbReference>
<dbReference type="Proteomes" id="UP000586254">
    <property type="component" value="Unassembled WGS sequence"/>
</dbReference>
<dbReference type="NCBIfam" id="TIGR01292">
    <property type="entry name" value="TRX_reduct"/>
    <property type="match status" value="1"/>
</dbReference>
<reference evidence="10 11" key="1">
    <citation type="submission" date="2020-07" db="EMBL/GenBank/DDBJ databases">
        <title>Organ Donor 1.</title>
        <authorList>
            <person name="Marsh A.J."/>
            <person name="Azcarate-Peril M.A."/>
        </authorList>
    </citation>
    <scope>NUCLEOTIDE SEQUENCE [LARGE SCALE GENOMIC DNA]</scope>
    <source>
        <strain evidence="10 11">AMC0717</strain>
    </source>
</reference>
<evidence type="ECO:0000256" key="5">
    <source>
        <dbReference type="ARBA" id="ARBA00023157"/>
    </source>
</evidence>
<dbReference type="EC" id="1.8.1.9" evidence="7"/>
<dbReference type="InterPro" id="IPR036188">
    <property type="entry name" value="FAD/NAD-bd_sf"/>
</dbReference>
<evidence type="ECO:0000256" key="2">
    <source>
        <dbReference type="ARBA" id="ARBA00022630"/>
    </source>
</evidence>
<dbReference type="InterPro" id="IPR023753">
    <property type="entry name" value="FAD/NAD-binding_dom"/>
</dbReference>
<dbReference type="SUPFAM" id="SSF51905">
    <property type="entry name" value="FAD/NAD(P)-binding domain"/>
    <property type="match status" value="1"/>
</dbReference>
<proteinExistence type="inferred from homology"/>
<dbReference type="PRINTS" id="PR00469">
    <property type="entry name" value="PNDRDTASEII"/>
</dbReference>
<comment type="caution">
    <text evidence="10">The sequence shown here is derived from an EMBL/GenBank/DDBJ whole genome shotgun (WGS) entry which is preliminary data.</text>
</comment>
<name>A0A853JMQ9_9FIRM</name>
<accession>A0A853JMQ9</accession>
<keyword evidence="3 7" id="KW-0274">FAD</keyword>
<dbReference type="PROSITE" id="PS00573">
    <property type="entry name" value="PYRIDINE_REDOX_2"/>
    <property type="match status" value="1"/>
</dbReference>
<dbReference type="PRINTS" id="PR00368">
    <property type="entry name" value="FADPNR"/>
</dbReference>
<evidence type="ECO:0000256" key="3">
    <source>
        <dbReference type="ARBA" id="ARBA00022827"/>
    </source>
</evidence>
<evidence type="ECO:0000256" key="4">
    <source>
        <dbReference type="ARBA" id="ARBA00023002"/>
    </source>
</evidence>
<organism evidence="10 11">
    <name type="scientific">Eubacterium callanderi</name>
    <dbReference type="NCBI Taxonomy" id="53442"/>
    <lineage>
        <taxon>Bacteria</taxon>
        <taxon>Bacillati</taxon>
        <taxon>Bacillota</taxon>
        <taxon>Clostridia</taxon>
        <taxon>Eubacteriales</taxon>
        <taxon>Eubacteriaceae</taxon>
        <taxon>Eubacterium</taxon>
    </lineage>
</organism>
<dbReference type="InterPro" id="IPR005982">
    <property type="entry name" value="Thioredox_Rdtase"/>
</dbReference>
<feature type="domain" description="FAD/NAD(P)-binding" evidence="9">
    <location>
        <begin position="3"/>
        <end position="290"/>
    </location>
</feature>
<comment type="catalytic activity">
    <reaction evidence="7">
        <text>[thioredoxin]-dithiol + NADP(+) = [thioredoxin]-disulfide + NADPH + H(+)</text>
        <dbReference type="Rhea" id="RHEA:20345"/>
        <dbReference type="Rhea" id="RHEA-COMP:10698"/>
        <dbReference type="Rhea" id="RHEA-COMP:10700"/>
        <dbReference type="ChEBI" id="CHEBI:15378"/>
        <dbReference type="ChEBI" id="CHEBI:29950"/>
        <dbReference type="ChEBI" id="CHEBI:50058"/>
        <dbReference type="ChEBI" id="CHEBI:57783"/>
        <dbReference type="ChEBI" id="CHEBI:58349"/>
        <dbReference type="EC" id="1.8.1.9"/>
    </reaction>
</comment>
<keyword evidence="4 7" id="KW-0560">Oxidoreductase</keyword>
<protein>
    <recommendedName>
        <fullName evidence="7">Thioredoxin reductase</fullName>
        <ecNumber evidence="7">1.8.1.9</ecNumber>
    </recommendedName>
</protein>
<dbReference type="Pfam" id="PF07992">
    <property type="entry name" value="Pyr_redox_2"/>
    <property type="match status" value="1"/>
</dbReference>
<dbReference type="GO" id="GO:0004791">
    <property type="term" value="F:thioredoxin-disulfide reductase (NADPH) activity"/>
    <property type="evidence" value="ECO:0007669"/>
    <property type="project" value="UniProtKB-UniRule"/>
</dbReference>
<dbReference type="PANTHER" id="PTHR48105">
    <property type="entry name" value="THIOREDOXIN REDUCTASE 1-RELATED-RELATED"/>
    <property type="match status" value="1"/>
</dbReference>
<keyword evidence="6 7" id="KW-0676">Redox-active center</keyword>
<evidence type="ECO:0000256" key="1">
    <source>
        <dbReference type="ARBA" id="ARBA00009333"/>
    </source>
</evidence>
<dbReference type="GO" id="GO:0019430">
    <property type="term" value="P:removal of superoxide radicals"/>
    <property type="evidence" value="ECO:0007669"/>
    <property type="project" value="UniProtKB-UniRule"/>
</dbReference>
<evidence type="ECO:0000256" key="7">
    <source>
        <dbReference type="RuleBase" id="RU003880"/>
    </source>
</evidence>
<dbReference type="EMBL" id="JACCKS010000005">
    <property type="protein sequence ID" value="NZA37727.1"/>
    <property type="molecule type" value="Genomic_DNA"/>
</dbReference>
<dbReference type="Gene3D" id="3.50.50.60">
    <property type="entry name" value="FAD/NAD(P)-binding domain"/>
    <property type="match status" value="2"/>
</dbReference>
<comment type="subunit">
    <text evidence="7">Homodimer.</text>
</comment>
<evidence type="ECO:0000313" key="10">
    <source>
        <dbReference type="EMBL" id="NZA37727.1"/>
    </source>
</evidence>
<dbReference type="RefSeq" id="WP_180493134.1">
    <property type="nucleotide sequence ID" value="NZ_JACCKS010000005.1"/>
</dbReference>
<keyword evidence="2 7" id="KW-0285">Flavoprotein</keyword>
<comment type="similarity">
    <text evidence="1 7">Belongs to the class-II pyridine nucleotide-disulfide oxidoreductase family.</text>
</comment>
<keyword evidence="8" id="KW-0521">NADP</keyword>
<evidence type="ECO:0000256" key="8">
    <source>
        <dbReference type="RuleBase" id="RU003881"/>
    </source>
</evidence>
<evidence type="ECO:0000313" key="11">
    <source>
        <dbReference type="Proteomes" id="UP000586254"/>
    </source>
</evidence>